<dbReference type="InterPro" id="IPR003582">
    <property type="entry name" value="ShKT_dom"/>
</dbReference>
<sequence length="178" mass="19491">MSPDQPAVVDTTRTAQTVATATTAATPTGGQCADLISHCSEYGKTDCGTYSDFMSHYCPRYCGNCTPDSGVETTSEQTELSTTSSTECGDRLQNCTHYLEEYCCGIYEPWAKHNCASYCGFCGVPPPRKCTDSIEYCDREPDDLCTNPNYRLFRMENCAGFCKLCDTTVTVPEITSSN</sequence>
<comment type="caution">
    <text evidence="2">The sequence shown here is derived from an EMBL/GenBank/DDBJ whole genome shotgun (WGS) entry which is preliminary data.</text>
</comment>
<name>A0A2T7PB29_POMCA</name>
<accession>A0A2T7PB29</accession>
<proteinExistence type="predicted"/>
<evidence type="ECO:0000313" key="2">
    <source>
        <dbReference type="EMBL" id="PVD30619.1"/>
    </source>
</evidence>
<keyword evidence="3" id="KW-1185">Reference proteome</keyword>
<evidence type="ECO:0000259" key="1">
    <source>
        <dbReference type="SMART" id="SM00254"/>
    </source>
</evidence>
<feature type="domain" description="ShKT" evidence="1">
    <location>
        <begin position="129"/>
        <end position="166"/>
    </location>
</feature>
<protein>
    <recommendedName>
        <fullName evidence="1">ShKT domain-containing protein</fullName>
    </recommendedName>
</protein>
<feature type="domain" description="ShKT" evidence="1">
    <location>
        <begin position="87"/>
        <end position="123"/>
    </location>
</feature>
<dbReference type="OrthoDB" id="6121024at2759"/>
<dbReference type="PANTHER" id="PTHR21724">
    <property type="entry name" value="SHKT DOMAIN-CONTAINING PROTEIN"/>
    <property type="match status" value="1"/>
</dbReference>
<organism evidence="2 3">
    <name type="scientific">Pomacea canaliculata</name>
    <name type="common">Golden apple snail</name>
    <dbReference type="NCBI Taxonomy" id="400727"/>
    <lineage>
        <taxon>Eukaryota</taxon>
        <taxon>Metazoa</taxon>
        <taxon>Spiralia</taxon>
        <taxon>Lophotrochozoa</taxon>
        <taxon>Mollusca</taxon>
        <taxon>Gastropoda</taxon>
        <taxon>Caenogastropoda</taxon>
        <taxon>Architaenioglossa</taxon>
        <taxon>Ampullarioidea</taxon>
        <taxon>Ampullariidae</taxon>
        <taxon>Pomacea</taxon>
    </lineage>
</organism>
<gene>
    <name evidence="2" type="ORF">C0Q70_09892</name>
</gene>
<dbReference type="AlphaFoldDB" id="A0A2T7PB29"/>
<dbReference type="Proteomes" id="UP000245119">
    <property type="component" value="Linkage Group LG5"/>
</dbReference>
<dbReference type="Pfam" id="PF01549">
    <property type="entry name" value="ShK"/>
    <property type="match status" value="3"/>
</dbReference>
<feature type="domain" description="ShKT" evidence="1">
    <location>
        <begin position="31"/>
        <end position="66"/>
    </location>
</feature>
<dbReference type="EMBL" id="PZQS01000005">
    <property type="protein sequence ID" value="PVD30619.1"/>
    <property type="molecule type" value="Genomic_DNA"/>
</dbReference>
<dbReference type="PANTHER" id="PTHR21724:SF109">
    <property type="entry name" value="SHKT DOMAIN-CONTAINING PROTEIN"/>
    <property type="match status" value="1"/>
</dbReference>
<reference evidence="2 3" key="1">
    <citation type="submission" date="2018-04" db="EMBL/GenBank/DDBJ databases">
        <title>The genome of golden apple snail Pomacea canaliculata provides insight into stress tolerance and invasive adaptation.</title>
        <authorList>
            <person name="Liu C."/>
            <person name="Liu B."/>
            <person name="Ren Y."/>
            <person name="Zhang Y."/>
            <person name="Wang H."/>
            <person name="Li S."/>
            <person name="Jiang F."/>
            <person name="Yin L."/>
            <person name="Zhang G."/>
            <person name="Qian W."/>
            <person name="Fan W."/>
        </authorList>
    </citation>
    <scope>NUCLEOTIDE SEQUENCE [LARGE SCALE GENOMIC DNA]</scope>
    <source>
        <strain evidence="2">SZHN2017</strain>
        <tissue evidence="2">Muscle</tissue>
    </source>
</reference>
<dbReference type="SMART" id="SM00254">
    <property type="entry name" value="ShKT"/>
    <property type="match status" value="3"/>
</dbReference>
<evidence type="ECO:0000313" key="3">
    <source>
        <dbReference type="Proteomes" id="UP000245119"/>
    </source>
</evidence>